<accession>W6RJ37</accession>
<keyword evidence="3" id="KW-1185">Reference proteome</keyword>
<geneLocation type="plasmid" evidence="2 3">
    <name>pLPU83c</name>
</geneLocation>
<dbReference type="KEGG" id="rhl:LPU83_pLPU83c_0610"/>
<dbReference type="SUPFAM" id="SSF90002">
    <property type="entry name" value="Hypothetical protein YjiA, C-terminal domain"/>
    <property type="match status" value="1"/>
</dbReference>
<gene>
    <name evidence="2" type="ORF">LPU83_pLPU83c_0610</name>
</gene>
<evidence type="ECO:0000313" key="2">
    <source>
        <dbReference type="EMBL" id="CDM61172.1"/>
    </source>
</evidence>
<dbReference type="InterPro" id="IPR011629">
    <property type="entry name" value="CobW-like_C"/>
</dbReference>
<sequence>MAQRTVQPGRPCSRDRGIRGSSFVYRTRRPFDPVRFRAFLDGPWPGVIRAKGHFWLARRPRHVGLMSAAGVQRHCEPMGLWWAAVPRQDWLGHPQFRQHPCCVGRLSGQLGSAGLVALEDPFPAW</sequence>
<dbReference type="PATRIC" id="fig|348824.6.peg.5367"/>
<keyword evidence="2" id="KW-0614">Plasmid</keyword>
<dbReference type="AlphaFoldDB" id="W6RJ37"/>
<dbReference type="Pfam" id="PF07683">
    <property type="entry name" value="CobW_C"/>
    <property type="match status" value="1"/>
</dbReference>
<proteinExistence type="predicted"/>
<dbReference type="PANTHER" id="PTHR43603">
    <property type="entry name" value="COBW DOMAIN-CONTAINING PROTEIN DDB_G0274527"/>
    <property type="match status" value="1"/>
</dbReference>
<feature type="domain" description="CobW C-terminal" evidence="1">
    <location>
        <begin position="20"/>
        <end position="119"/>
    </location>
</feature>
<evidence type="ECO:0000259" key="1">
    <source>
        <dbReference type="SMART" id="SM00833"/>
    </source>
</evidence>
<organism evidence="2 3">
    <name type="scientific">Rhizobium favelukesii</name>
    <dbReference type="NCBI Taxonomy" id="348824"/>
    <lineage>
        <taxon>Bacteria</taxon>
        <taxon>Pseudomonadati</taxon>
        <taxon>Pseudomonadota</taxon>
        <taxon>Alphaproteobacteria</taxon>
        <taxon>Hyphomicrobiales</taxon>
        <taxon>Rhizobiaceae</taxon>
        <taxon>Rhizobium/Agrobacterium group</taxon>
        <taxon>Rhizobium</taxon>
    </lineage>
</organism>
<name>W6RJ37_9HYPH</name>
<dbReference type="InterPro" id="IPR051927">
    <property type="entry name" value="Zn_Chap_cDPG_Synth"/>
</dbReference>
<dbReference type="EMBL" id="HG916854">
    <property type="protein sequence ID" value="CDM61172.1"/>
    <property type="molecule type" value="Genomic_DNA"/>
</dbReference>
<dbReference type="Proteomes" id="UP000019443">
    <property type="component" value="Plasmid pLPU83c"/>
</dbReference>
<dbReference type="PANTHER" id="PTHR43603:SF1">
    <property type="entry name" value="ZINC-REGULATED GTPASE METALLOPROTEIN ACTIVATOR 1"/>
    <property type="match status" value="1"/>
</dbReference>
<reference evidence="2" key="1">
    <citation type="submission" date="2013-11" db="EMBL/GenBank/DDBJ databases">
        <title>Draft genome sequence of the broad-host-range Rhizobium sp. LPU83 strain, a member of the low-genetic diversity Oregon-like Rhizobium sp. group.</title>
        <authorList>
            <person name="Wibberg D."/>
            <person name="Puehler A."/>
            <person name="Schlueter A."/>
        </authorList>
    </citation>
    <scope>NUCLEOTIDE SEQUENCE [LARGE SCALE GENOMIC DNA]</scope>
    <source>
        <strain evidence="2">LPU83</strain>
        <plasmid evidence="2">pLPU83c</plasmid>
    </source>
</reference>
<protein>
    <submittedName>
        <fullName evidence="2">Cobalamin synthesis protein P47K</fullName>
    </submittedName>
</protein>
<dbReference type="SMART" id="SM00833">
    <property type="entry name" value="CobW_C"/>
    <property type="match status" value="1"/>
</dbReference>
<dbReference type="HOGENOM" id="CLU_1990901_0_0_5"/>
<evidence type="ECO:0000313" key="3">
    <source>
        <dbReference type="Proteomes" id="UP000019443"/>
    </source>
</evidence>